<name>A0A3D9VF92_THECX</name>
<dbReference type="EMBL" id="QTUC01000001">
    <property type="protein sequence ID" value="REF36814.1"/>
    <property type="molecule type" value="Genomic_DNA"/>
</dbReference>
<evidence type="ECO:0000256" key="1">
    <source>
        <dbReference type="ARBA" id="ARBA00004651"/>
    </source>
</evidence>
<keyword evidence="2" id="KW-1003">Cell membrane</keyword>
<comment type="caution">
    <text evidence="9">The sequence shown here is derived from an EMBL/GenBank/DDBJ whole genome shotgun (WGS) entry which is preliminary data.</text>
</comment>
<feature type="transmembrane region" description="Helical" evidence="7">
    <location>
        <begin position="157"/>
        <end position="181"/>
    </location>
</feature>
<evidence type="ECO:0000313" key="10">
    <source>
        <dbReference type="Proteomes" id="UP000256485"/>
    </source>
</evidence>
<evidence type="ECO:0000259" key="8">
    <source>
        <dbReference type="Pfam" id="PF05231"/>
    </source>
</evidence>
<feature type="transmembrane region" description="Helical" evidence="7">
    <location>
        <begin position="87"/>
        <end position="107"/>
    </location>
</feature>
<feature type="transmembrane region" description="Helical" evidence="7">
    <location>
        <begin position="201"/>
        <end position="229"/>
    </location>
</feature>
<comment type="subcellular location">
    <subcellularLocation>
        <location evidence="1">Cell membrane</location>
        <topology evidence="1">Multi-pass membrane protein</topology>
    </subcellularLocation>
</comment>
<evidence type="ECO:0000256" key="4">
    <source>
        <dbReference type="ARBA" id="ARBA00022989"/>
    </source>
</evidence>
<feature type="region of interest" description="Disordered" evidence="6">
    <location>
        <begin position="321"/>
        <end position="348"/>
    </location>
</feature>
<evidence type="ECO:0000256" key="3">
    <source>
        <dbReference type="ARBA" id="ARBA00022692"/>
    </source>
</evidence>
<dbReference type="Proteomes" id="UP000256485">
    <property type="component" value="Unassembled WGS sequence"/>
</dbReference>
<feature type="domain" description="MASE1" evidence="8">
    <location>
        <begin position="16"/>
        <end position="289"/>
    </location>
</feature>
<dbReference type="AlphaFoldDB" id="A0A3D9VF92"/>
<sequence length="348" mass="37603">MASRKLRSSELVTALGVVILATLYVGASFAAPVDYLPTGQQVSLFWPPTGIGLAAFFYLRPLVTAPTILVSSFLLNASFGRPLGPSLAAAVATACGLTAIYLLLRWVDFHSRFDRLRDVLALVFLGALVGGMILGWASVGALVLTGVFPPGLQWRMTLLWGMSFGTGVLICTPALLVLRHARWPRRIRPLRVVEAVGLEAAAVAVVLLIALTAAQPLFLAFPVVVWAALRFQMAGAAPVALFLSAATVYTQTGAGPWGGQLVSEMGVIEGFIASMTLTALLLAVIITERDRAYRDIRHVSDQLLLAVDKLDRRLRPRPSEIAGRRDEIAQRRDPMAERQESRAAQPDR</sequence>
<accession>A0A3D9VF92</accession>
<evidence type="ECO:0000256" key="5">
    <source>
        <dbReference type="ARBA" id="ARBA00023136"/>
    </source>
</evidence>
<feature type="transmembrane region" description="Helical" evidence="7">
    <location>
        <begin position="266"/>
        <end position="287"/>
    </location>
</feature>
<evidence type="ECO:0000256" key="6">
    <source>
        <dbReference type="SAM" id="MobiDB-lite"/>
    </source>
</evidence>
<evidence type="ECO:0000256" key="2">
    <source>
        <dbReference type="ARBA" id="ARBA00022475"/>
    </source>
</evidence>
<feature type="compositionally biased region" description="Basic and acidic residues" evidence="6">
    <location>
        <begin position="322"/>
        <end position="348"/>
    </location>
</feature>
<reference evidence="9 10" key="1">
    <citation type="submission" date="2018-08" db="EMBL/GenBank/DDBJ databases">
        <title>Sequencing the genomes of 1000 actinobacteria strains.</title>
        <authorList>
            <person name="Klenk H.-P."/>
        </authorList>
    </citation>
    <scope>NUCLEOTIDE SEQUENCE [LARGE SCALE GENOMIC DNA]</scope>
    <source>
        <strain evidence="9 10">DSM 22891</strain>
    </source>
</reference>
<evidence type="ECO:0000256" key="7">
    <source>
        <dbReference type="SAM" id="Phobius"/>
    </source>
</evidence>
<dbReference type="RefSeq" id="WP_170152579.1">
    <property type="nucleotide sequence ID" value="NZ_QTUC01000001.1"/>
</dbReference>
<evidence type="ECO:0000313" key="9">
    <source>
        <dbReference type="EMBL" id="REF36814.1"/>
    </source>
</evidence>
<keyword evidence="5 7" id="KW-0472">Membrane</keyword>
<organism evidence="9 10">
    <name type="scientific">Thermasporomyces composti</name>
    <dbReference type="NCBI Taxonomy" id="696763"/>
    <lineage>
        <taxon>Bacteria</taxon>
        <taxon>Bacillati</taxon>
        <taxon>Actinomycetota</taxon>
        <taxon>Actinomycetes</taxon>
        <taxon>Propionibacteriales</taxon>
        <taxon>Nocardioidaceae</taxon>
        <taxon>Thermasporomyces</taxon>
    </lineage>
</organism>
<protein>
    <submittedName>
        <fullName evidence="9">Integral membrane sensor domain MASE1</fullName>
    </submittedName>
</protein>
<dbReference type="GO" id="GO:0005886">
    <property type="term" value="C:plasma membrane"/>
    <property type="evidence" value="ECO:0007669"/>
    <property type="project" value="UniProtKB-SubCell"/>
</dbReference>
<feature type="transmembrane region" description="Helical" evidence="7">
    <location>
        <begin position="119"/>
        <end position="145"/>
    </location>
</feature>
<proteinExistence type="predicted"/>
<dbReference type="Pfam" id="PF05231">
    <property type="entry name" value="MASE1"/>
    <property type="match status" value="1"/>
</dbReference>
<keyword evidence="4 7" id="KW-1133">Transmembrane helix</keyword>
<gene>
    <name evidence="9" type="ORF">DFJ64_2246</name>
</gene>
<dbReference type="InterPro" id="IPR007895">
    <property type="entry name" value="MASE1"/>
</dbReference>
<keyword evidence="3 7" id="KW-0812">Transmembrane</keyword>
<keyword evidence="10" id="KW-1185">Reference proteome</keyword>